<feature type="chain" id="PRO_5038907972" evidence="1">
    <location>
        <begin position="20"/>
        <end position="799"/>
    </location>
</feature>
<dbReference type="InterPro" id="IPR008928">
    <property type="entry name" value="6-hairpin_glycosidase_sf"/>
</dbReference>
<dbReference type="AlphaFoldDB" id="A0A4Q2KCT9"/>
<comment type="caution">
    <text evidence="2">The sequence shown here is derived from an EMBL/GenBank/DDBJ whole genome shotgun (WGS) entry which is preliminary data.</text>
</comment>
<dbReference type="GO" id="GO:0005975">
    <property type="term" value="P:carbohydrate metabolic process"/>
    <property type="evidence" value="ECO:0007669"/>
    <property type="project" value="InterPro"/>
</dbReference>
<dbReference type="PROSITE" id="PS51257">
    <property type="entry name" value="PROKAR_LIPOPROTEIN"/>
    <property type="match status" value="1"/>
</dbReference>
<evidence type="ECO:0000256" key="1">
    <source>
        <dbReference type="SAM" id="SignalP"/>
    </source>
</evidence>
<dbReference type="InterPro" id="IPR012341">
    <property type="entry name" value="6hp_glycosidase-like_sf"/>
</dbReference>
<keyword evidence="3" id="KW-1185">Reference proteome</keyword>
<dbReference type="SUPFAM" id="SSF48208">
    <property type="entry name" value="Six-hairpin glycosidases"/>
    <property type="match status" value="1"/>
</dbReference>
<accession>A0A4Q2KCT9</accession>
<dbReference type="EMBL" id="SDOZ01000002">
    <property type="protein sequence ID" value="RXZ61101.1"/>
    <property type="molecule type" value="Genomic_DNA"/>
</dbReference>
<gene>
    <name evidence="2" type="ORF">ESZ91_01590</name>
</gene>
<evidence type="ECO:0000313" key="2">
    <source>
        <dbReference type="EMBL" id="RXZ61101.1"/>
    </source>
</evidence>
<sequence>MKLFSKILPVALCGALLLAAVGCGGGEKYQPYDYEVKHASGDNVLRFYSSDNGLDAFLNDYFERHMRYNERRIHAFPVGAGQPVWKEWESMIGSFWDASPANLTEHYATNRWVRDWLTFDYMSLQDRQGYISTSTGITSSDWGQGWAFPSYRHNNMGGFGEEFTDGIDGWQGESGTNVSHFTQKAEGSESADGTEGYLAAETAASASEICVVSPLIRGGKGTNAFYSPFLHFSWKYELTQGEPSDLDDLYVYFQTKDDANWSDDKCVRFSEYATVAKDFSQTENVWQGTFLNMYLNEKWGRDSLHENMVTRLKFVLRAKEGKKVQGKLLYNFIRSDFDDRMSDNCGQYISAAKHYLSYTQDTELLKTVLPNARRALQFYLTCLNGEQNGIIDNSYLVGHFNCGTPATGIGISDGFWDAISFPNANLYSNLSYHQALEGMLFLEQMAEEYDVESPAVTVLGKDMKTVVPYQETISSLREKLERCENVMREKFWDDEKGRFFAGYYDTQDGTGVTTEKMDYGFLMFNLQAVTDGIATPAQAERILSWVSGEREIAGDTSKGDDIYKFLFAPRFSTKNNASDSVWAVGQADSWECGVRNGGAVMQTSYYDVVARSLVGGADDAFSRLKGIESFYTAVRRSGGEGTGFYRKYFENLGIGMQGNYDADGDGVADGDSEGPVGIDCEFLEAALMFVSVPDAFFGLEPNYDGTLAVQPRMPASLDYWRMENLLFGGVSYDLSIGKYFVQLSNVQQSSSLSMEVRLAKPSFKFKVFYNGAQAQYKEENGSIVVKVPFENGKVEIKGV</sequence>
<organism evidence="2 3">
    <name type="scientific">Candidatus Borkfalkia ceftriaxoniphila</name>
    <dbReference type="NCBI Taxonomy" id="2508949"/>
    <lineage>
        <taxon>Bacteria</taxon>
        <taxon>Bacillati</taxon>
        <taxon>Bacillota</taxon>
        <taxon>Clostridia</taxon>
        <taxon>Christensenellales</taxon>
        <taxon>Christensenellaceae</taxon>
        <taxon>Candidatus Borkfalkia</taxon>
    </lineage>
</organism>
<dbReference type="Gene3D" id="1.50.10.10">
    <property type="match status" value="1"/>
</dbReference>
<keyword evidence="1" id="KW-0732">Signal</keyword>
<dbReference type="Proteomes" id="UP000291269">
    <property type="component" value="Unassembled WGS sequence"/>
</dbReference>
<name>A0A4Q2KCT9_9FIRM</name>
<protein>
    <submittedName>
        <fullName evidence="2">Uncharacterized protein</fullName>
    </submittedName>
</protein>
<proteinExistence type="predicted"/>
<feature type="signal peptide" evidence="1">
    <location>
        <begin position="1"/>
        <end position="19"/>
    </location>
</feature>
<dbReference type="OrthoDB" id="9769991at2"/>
<reference evidence="2 3" key="1">
    <citation type="journal article" date="2019" name="Gut">
        <title>Antibiotics-induced monodominance of a novel gut bacterial order.</title>
        <authorList>
            <person name="Hildebrand F."/>
            <person name="Moitinho-Silva L."/>
            <person name="Blasche S."/>
            <person name="Jahn M.T."/>
            <person name="Gossmann T.I."/>
            <person name="Heuerta-Cepas J."/>
            <person name="Hercog R."/>
            <person name="Luetge M."/>
            <person name="Bahram M."/>
            <person name="Pryszlak A."/>
            <person name="Alves R.J."/>
            <person name="Waszak S.M."/>
            <person name="Zhu A."/>
            <person name="Ye L."/>
            <person name="Costea P.I."/>
            <person name="Aalvink S."/>
            <person name="Belzer C."/>
            <person name="Forslund S.K."/>
            <person name="Sunagawa S."/>
            <person name="Hentschel U."/>
            <person name="Merten C."/>
            <person name="Patil K.R."/>
            <person name="Benes V."/>
            <person name="Bork P."/>
        </authorList>
    </citation>
    <scope>NUCLEOTIDE SEQUENCE [LARGE SCALE GENOMIC DNA]</scope>
    <source>
        <strain evidence="2 3">HDS1380</strain>
    </source>
</reference>
<evidence type="ECO:0000313" key="3">
    <source>
        <dbReference type="Proteomes" id="UP000291269"/>
    </source>
</evidence>
<dbReference type="RefSeq" id="WP_129223446.1">
    <property type="nucleotide sequence ID" value="NZ_SDOZ01000002.1"/>
</dbReference>